<sequence>MATSNRIGEVAIVGGGGNVGGFVTEALLSTDKHIVTAITRANSQSTWPERITVAKVDYSKPGTLIEARGTPKGLLGLPKGDTDEAIKAGIERSKAAAV</sequence>
<dbReference type="Gene3D" id="3.40.50.720">
    <property type="entry name" value="NAD(P)-binding Rossmann-like Domain"/>
    <property type="match status" value="1"/>
</dbReference>
<dbReference type="Proteomes" id="UP000800094">
    <property type="component" value="Unassembled WGS sequence"/>
</dbReference>
<dbReference type="EMBL" id="ML987194">
    <property type="protein sequence ID" value="KAF2250132.1"/>
    <property type="molecule type" value="Genomic_DNA"/>
</dbReference>
<dbReference type="SUPFAM" id="SSF51735">
    <property type="entry name" value="NAD(P)-binding Rossmann-fold domains"/>
    <property type="match status" value="1"/>
</dbReference>
<dbReference type="GeneID" id="54586566"/>
<evidence type="ECO:0000256" key="2">
    <source>
        <dbReference type="ARBA" id="ARBA00023002"/>
    </source>
</evidence>
<gene>
    <name evidence="3" type="ORF">BU26DRAFT_564012</name>
</gene>
<evidence type="ECO:0008006" key="5">
    <source>
        <dbReference type="Google" id="ProtNLM"/>
    </source>
</evidence>
<keyword evidence="2" id="KW-0560">Oxidoreductase</keyword>
<accession>A0A6A6IJT0</accession>
<keyword evidence="4" id="KW-1185">Reference proteome</keyword>
<evidence type="ECO:0000256" key="1">
    <source>
        <dbReference type="ARBA" id="ARBA00022857"/>
    </source>
</evidence>
<evidence type="ECO:0000313" key="4">
    <source>
        <dbReference type="Proteomes" id="UP000800094"/>
    </source>
</evidence>
<dbReference type="AlphaFoldDB" id="A0A6A6IJT0"/>
<dbReference type="InterPro" id="IPR051609">
    <property type="entry name" value="NmrA/Isoflavone_reductase-like"/>
</dbReference>
<protein>
    <recommendedName>
        <fullName evidence="5">NmrA-like domain-containing protein</fullName>
    </recommendedName>
</protein>
<keyword evidence="1" id="KW-0521">NADP</keyword>
<evidence type="ECO:0000313" key="3">
    <source>
        <dbReference type="EMBL" id="KAF2250132.1"/>
    </source>
</evidence>
<dbReference type="PANTHER" id="PTHR47706">
    <property type="entry name" value="NMRA-LIKE FAMILY PROTEIN"/>
    <property type="match status" value="1"/>
</dbReference>
<reference evidence="3" key="1">
    <citation type="journal article" date="2020" name="Stud. Mycol.">
        <title>101 Dothideomycetes genomes: a test case for predicting lifestyles and emergence of pathogens.</title>
        <authorList>
            <person name="Haridas S."/>
            <person name="Albert R."/>
            <person name="Binder M."/>
            <person name="Bloem J."/>
            <person name="Labutti K."/>
            <person name="Salamov A."/>
            <person name="Andreopoulos B."/>
            <person name="Baker S."/>
            <person name="Barry K."/>
            <person name="Bills G."/>
            <person name="Bluhm B."/>
            <person name="Cannon C."/>
            <person name="Castanera R."/>
            <person name="Culley D."/>
            <person name="Daum C."/>
            <person name="Ezra D."/>
            <person name="Gonzalez J."/>
            <person name="Henrissat B."/>
            <person name="Kuo A."/>
            <person name="Liang C."/>
            <person name="Lipzen A."/>
            <person name="Lutzoni F."/>
            <person name="Magnuson J."/>
            <person name="Mondo S."/>
            <person name="Nolan M."/>
            <person name="Ohm R."/>
            <person name="Pangilinan J."/>
            <person name="Park H.-J."/>
            <person name="Ramirez L."/>
            <person name="Alfaro M."/>
            <person name="Sun H."/>
            <person name="Tritt A."/>
            <person name="Yoshinaga Y."/>
            <person name="Zwiers L.-H."/>
            <person name="Turgeon B."/>
            <person name="Goodwin S."/>
            <person name="Spatafora J."/>
            <person name="Crous P."/>
            <person name="Grigoriev I."/>
        </authorList>
    </citation>
    <scope>NUCLEOTIDE SEQUENCE</scope>
    <source>
        <strain evidence="3">CBS 122368</strain>
    </source>
</reference>
<proteinExistence type="predicted"/>
<dbReference type="InterPro" id="IPR036291">
    <property type="entry name" value="NAD(P)-bd_dom_sf"/>
</dbReference>
<dbReference type="RefSeq" id="XP_033685136.1">
    <property type="nucleotide sequence ID" value="XM_033833236.1"/>
</dbReference>
<organism evidence="3 4">
    <name type="scientific">Trematosphaeria pertusa</name>
    <dbReference type="NCBI Taxonomy" id="390896"/>
    <lineage>
        <taxon>Eukaryota</taxon>
        <taxon>Fungi</taxon>
        <taxon>Dikarya</taxon>
        <taxon>Ascomycota</taxon>
        <taxon>Pezizomycotina</taxon>
        <taxon>Dothideomycetes</taxon>
        <taxon>Pleosporomycetidae</taxon>
        <taxon>Pleosporales</taxon>
        <taxon>Massarineae</taxon>
        <taxon>Trematosphaeriaceae</taxon>
        <taxon>Trematosphaeria</taxon>
    </lineage>
</organism>
<name>A0A6A6IJT0_9PLEO</name>
<dbReference type="GO" id="GO:0016491">
    <property type="term" value="F:oxidoreductase activity"/>
    <property type="evidence" value="ECO:0007669"/>
    <property type="project" value="UniProtKB-KW"/>
</dbReference>
<dbReference type="PANTHER" id="PTHR47706:SF7">
    <property type="entry name" value="CIPA-LIKE, PUTATIVE (AFU_ORTHOLOGUE AFUA_1G01630)-RELATED"/>
    <property type="match status" value="1"/>
</dbReference>